<reference evidence="1" key="1">
    <citation type="journal article" date="2014" name="Nucleic Acids Res.">
        <title>The evolutionary dynamics of variant antigen genes in Babesia reveal a history of genomic innovation underlying host-parasite interaction.</title>
        <authorList>
            <person name="Jackson A.P."/>
            <person name="Otto T.D."/>
            <person name="Darby A."/>
            <person name="Ramaprasad A."/>
            <person name="Xia D."/>
            <person name="Echaide I.E."/>
            <person name="Farber M."/>
            <person name="Gahlot S."/>
            <person name="Gamble J."/>
            <person name="Gupta D."/>
            <person name="Gupta Y."/>
            <person name="Jackson L."/>
            <person name="Malandrin L."/>
            <person name="Malas T.B."/>
            <person name="Moussa E."/>
            <person name="Nair M."/>
            <person name="Reid AJ."/>
            <person name="Sanders M."/>
            <person name="Sharma J."/>
            <person name="Tracey A."/>
            <person name="Quail M.A."/>
            <person name="Weir W."/>
            <person name="Wastling J.M."/>
            <person name="Hall N."/>
            <person name="Willadsen P."/>
            <person name="Lingelbach K."/>
            <person name="Shiels B."/>
            <person name="Tait A."/>
            <person name="Berriman M."/>
            <person name="Allred D.R."/>
            <person name="Pain A."/>
        </authorList>
    </citation>
    <scope>NUCLEOTIDE SEQUENCE</scope>
    <source>
        <strain evidence="1">Bond</strain>
    </source>
</reference>
<dbReference type="AlphaFoldDB" id="A0A061BL52"/>
<sequence>MIVQLGELAGQLGGFVGESESVKKAVVKAIIACFDNNPHLKNDLKDVYSSYVTTLSESVNSADQADGTDEIVKLSERVTQQIKLLEQQLNSPKNLYNSLPPSPSPSADSAKLQSKLEALEKVKELCGFYENLNNHPNEPKNLLDNLCSGLETFLGFNSASKGYDGQGIVYSNLDRLCDGVMGFLSGFLSNIHKHLGQHKGEITEAIKSLEQNKHAGKNGFNAAIAEVVKGVRGYNKAVEQSNKKVSEPMTLILSQVDEEFKRSVADIFPEKTLSAAKNADVFNAVDQINEKLRHCHLSAEKFNGTFNFDKHNKTILNAVNDLNPNLVIRVKNSLSNVKHESERLK</sequence>
<organism evidence="1">
    <name type="scientific">Babesia bigemina</name>
    <dbReference type="NCBI Taxonomy" id="5866"/>
    <lineage>
        <taxon>Eukaryota</taxon>
        <taxon>Sar</taxon>
        <taxon>Alveolata</taxon>
        <taxon>Apicomplexa</taxon>
        <taxon>Aconoidasida</taxon>
        <taxon>Piroplasmida</taxon>
        <taxon>Babesiidae</taxon>
        <taxon>Babesia</taxon>
    </lineage>
</organism>
<dbReference type="GeneID" id="24561833"/>
<gene>
    <name evidence="1" type="ORF">BBBOND_0002650</name>
</gene>
<dbReference type="OrthoDB" id="367021at2759"/>
<protein>
    <submittedName>
        <fullName evidence="1">Uncharacterized protein</fullName>
    </submittedName>
</protein>
<name>A0A061BL52_BABBI</name>
<dbReference type="EMBL" id="LK055050">
    <property type="protein sequence ID" value="CDR71610.1"/>
    <property type="molecule type" value="Genomic_DNA"/>
</dbReference>
<dbReference type="VEuPathDB" id="PiroplasmaDB:BBBOND_0002650"/>
<feature type="non-terminal residue" evidence="1">
    <location>
        <position position="345"/>
    </location>
</feature>
<dbReference type="RefSeq" id="XP_012770557.1">
    <property type="nucleotide sequence ID" value="XM_012915103.1"/>
</dbReference>
<dbReference type="KEGG" id="bbig:BBBOND_0002650"/>
<evidence type="ECO:0000313" key="1">
    <source>
        <dbReference type="EMBL" id="CDR71610.1"/>
    </source>
</evidence>
<accession>A0A061BL52</accession>
<reference evidence="1" key="2">
    <citation type="submission" date="2014-06" db="EMBL/GenBank/DDBJ databases">
        <authorList>
            <person name="Aslett M."/>
            <person name="De Silva Nishadi"/>
        </authorList>
    </citation>
    <scope>NUCLEOTIDE SEQUENCE</scope>
    <source>
        <strain evidence="1">Bond</strain>
    </source>
</reference>
<proteinExistence type="predicted"/>